<feature type="region of interest" description="Disordered" evidence="1">
    <location>
        <begin position="30"/>
        <end position="74"/>
    </location>
</feature>
<feature type="signal peptide" evidence="2">
    <location>
        <begin position="1"/>
        <end position="37"/>
    </location>
</feature>
<keyword evidence="5" id="KW-1185">Reference proteome</keyword>
<feature type="domain" description="DUF4232" evidence="3">
    <location>
        <begin position="73"/>
        <end position="208"/>
    </location>
</feature>
<dbReference type="PROSITE" id="PS51257">
    <property type="entry name" value="PROKAR_LIPOPROTEIN"/>
    <property type="match status" value="1"/>
</dbReference>
<reference evidence="4 5" key="1">
    <citation type="submission" date="2016-10" db="EMBL/GenBank/DDBJ databases">
        <authorList>
            <person name="de Groot N.N."/>
        </authorList>
    </citation>
    <scope>NUCLEOTIDE SEQUENCE [LARGE SCALE GENOMIC DNA]</scope>
    <source>
        <strain evidence="4 5">CGMCC 4.5681</strain>
    </source>
</reference>
<dbReference type="STRING" id="683260.SAMN05421874_12264"/>
<dbReference type="Proteomes" id="UP000198683">
    <property type="component" value="Unassembled WGS sequence"/>
</dbReference>
<sequence>MTGSNKRWVINGGKAAVVLAALAGLSACGASSEPTQAAAPSESAAQSQSPAESTGDSTGESSAPDSAAGAPDCTAGDIEATLTEQPQRREGDTRMALLHLKNVSGHVCHVDGSPVIALVNAADETVDVPTKDVPQPGAALPIDLNPDGGAFAGIKWTICGKDADDCPTGNTIKVGLEKGGPLVPATLEGFPDPERSGITVKSLQVGTIQPSNQGVVAW</sequence>
<feature type="chain" id="PRO_5039332236" description="DUF4232 domain-containing protein" evidence="2">
    <location>
        <begin position="38"/>
        <end position="218"/>
    </location>
</feature>
<evidence type="ECO:0000313" key="5">
    <source>
        <dbReference type="Proteomes" id="UP000198683"/>
    </source>
</evidence>
<dbReference type="OrthoDB" id="3297425at2"/>
<dbReference type="InterPro" id="IPR025326">
    <property type="entry name" value="DUF4232"/>
</dbReference>
<gene>
    <name evidence="4" type="ORF">SAMN05421874_12264</name>
</gene>
<evidence type="ECO:0000256" key="1">
    <source>
        <dbReference type="SAM" id="MobiDB-lite"/>
    </source>
</evidence>
<name>A0A1G9KED4_9ACTN</name>
<evidence type="ECO:0000313" key="4">
    <source>
        <dbReference type="EMBL" id="SDL47814.1"/>
    </source>
</evidence>
<evidence type="ECO:0000259" key="3">
    <source>
        <dbReference type="Pfam" id="PF14016"/>
    </source>
</evidence>
<evidence type="ECO:0000256" key="2">
    <source>
        <dbReference type="SAM" id="SignalP"/>
    </source>
</evidence>
<protein>
    <recommendedName>
        <fullName evidence="3">DUF4232 domain-containing protein</fullName>
    </recommendedName>
</protein>
<organism evidence="4 5">
    <name type="scientific">Nonomuraea maritima</name>
    <dbReference type="NCBI Taxonomy" id="683260"/>
    <lineage>
        <taxon>Bacteria</taxon>
        <taxon>Bacillati</taxon>
        <taxon>Actinomycetota</taxon>
        <taxon>Actinomycetes</taxon>
        <taxon>Streptosporangiales</taxon>
        <taxon>Streptosporangiaceae</taxon>
        <taxon>Nonomuraea</taxon>
    </lineage>
</organism>
<dbReference type="EMBL" id="FNFB01000022">
    <property type="protein sequence ID" value="SDL47814.1"/>
    <property type="molecule type" value="Genomic_DNA"/>
</dbReference>
<feature type="compositionally biased region" description="Low complexity" evidence="1">
    <location>
        <begin position="61"/>
        <end position="72"/>
    </location>
</feature>
<dbReference type="Pfam" id="PF14016">
    <property type="entry name" value="DUF4232"/>
    <property type="match status" value="1"/>
</dbReference>
<accession>A0A1G9KED4</accession>
<proteinExistence type="predicted"/>
<dbReference type="AlphaFoldDB" id="A0A1G9KED4"/>
<dbReference type="RefSeq" id="WP_090770847.1">
    <property type="nucleotide sequence ID" value="NZ_FNFB01000022.1"/>
</dbReference>
<keyword evidence="2" id="KW-0732">Signal</keyword>
<feature type="compositionally biased region" description="Low complexity" evidence="1">
    <location>
        <begin position="30"/>
        <end position="54"/>
    </location>
</feature>